<proteinExistence type="predicted"/>
<reference evidence="1 2" key="1">
    <citation type="submission" date="2015-09" db="EMBL/GenBank/DDBJ databases">
        <authorList>
            <consortium name="Pathogen Informatics"/>
        </authorList>
    </citation>
    <scope>NUCLEOTIDE SEQUENCE [LARGE SCALE GENOMIC DNA]</scope>
    <source>
        <strain evidence="1 2">2789STDY5608863</strain>
    </source>
</reference>
<sequence length="179" mass="20418">MELTGKAVGASLDFDTKHFRITFEVNENDVVKNEYDKLKGYEKLKIKAVRYTQRRSLDANAYFHVLVGKIADVLTISKAKAKNVLICKYGQPQLLPDGKIMVYKTNAPEAFMWEQEAIHCIPVKYEEKATFYKVYRGSHTYDTKEMSLLIDGTVADAKELGIETITPAEIAEMKERWGV</sequence>
<accession>A0A173S7P1</accession>
<dbReference type="AlphaFoldDB" id="A0A173S7P1"/>
<evidence type="ECO:0000313" key="2">
    <source>
        <dbReference type="Proteomes" id="UP000095495"/>
    </source>
</evidence>
<dbReference type="RefSeq" id="WP_055261940.1">
    <property type="nucleotide sequence ID" value="NZ_CYXV01000004.1"/>
</dbReference>
<dbReference type="Proteomes" id="UP000095495">
    <property type="component" value="Unassembled WGS sequence"/>
</dbReference>
<dbReference type="InterPro" id="IPR036619">
    <property type="entry name" value="NinB_sf"/>
</dbReference>
<evidence type="ECO:0000313" key="1">
    <source>
        <dbReference type="EMBL" id="CUM86280.1"/>
    </source>
</evidence>
<gene>
    <name evidence="1" type="ORF">ERS852420_01151</name>
</gene>
<dbReference type="EMBL" id="CYXV01000004">
    <property type="protein sequence ID" value="CUM86280.1"/>
    <property type="molecule type" value="Genomic_DNA"/>
</dbReference>
<protein>
    <submittedName>
        <fullName evidence="1">Uncharacterized protein</fullName>
    </submittedName>
</protein>
<dbReference type="Gene3D" id="1.10.3790.10">
    <property type="entry name" value="NinB"/>
    <property type="match status" value="1"/>
</dbReference>
<name>A0A173S7P1_9FIRM</name>
<organism evidence="1 2">
    <name type="scientific">Roseburia faecis</name>
    <dbReference type="NCBI Taxonomy" id="301302"/>
    <lineage>
        <taxon>Bacteria</taxon>
        <taxon>Bacillati</taxon>
        <taxon>Bacillota</taxon>
        <taxon>Clostridia</taxon>
        <taxon>Lachnospirales</taxon>
        <taxon>Lachnospiraceae</taxon>
        <taxon>Roseburia</taxon>
    </lineage>
</organism>